<sequence length="489" mass="52248">MPYPLTLPTTSTLHLPQIYESATHPSLPLTATTLRSILKDALKKHKRLPSREKALHLPLIHDALTNYLPYLLALNSAAGFGDVGAEQNVDLGVKGPLVVEWRCTLTATTMTTPGLEAPRVKLVGLHYELAFTLATLAATQTLRARAQLKVLFDGSVITAEQRTSAITGAMKFLLEAYGVYQYLLSLPSVGAAAAAGAPVDVQPATLSGLAALALAEATLVVVAKDDPFAAAVAEERNEGNREWMYRAPAMPKVRAHLFARIALAAAEHAGAAQGLLRGVRGLDEGVWRYAGEVRRCARGKAARFLGVDGEVEGGAGLGLAWLKGARGELGEVAEEGGRGKKGLRGLKAGWKERREERKVEGGGEWGLDGGRLEEVRVVAMLEAKWERENRTVNVQPVPAWEPLIASMPSGREYHSPQPWTPPVLDAGTLTRMRVPPDPDEAAFRGEEPDSGDDGDGGKRYGLRSPDPVGAFPGTGGDYGARSGTSTSYY</sequence>
<organism evidence="5 6">
    <name type="scientific">Salinomyces thailandicus</name>
    <dbReference type="NCBI Taxonomy" id="706561"/>
    <lineage>
        <taxon>Eukaryota</taxon>
        <taxon>Fungi</taxon>
        <taxon>Dikarya</taxon>
        <taxon>Ascomycota</taxon>
        <taxon>Pezizomycotina</taxon>
        <taxon>Dothideomycetes</taxon>
        <taxon>Dothideomycetidae</taxon>
        <taxon>Mycosphaerellales</taxon>
        <taxon>Teratosphaeriaceae</taxon>
        <taxon>Salinomyces</taxon>
    </lineage>
</organism>
<dbReference type="InterPro" id="IPR038499">
    <property type="entry name" value="BRO1_sf"/>
</dbReference>
<dbReference type="Gene3D" id="1.25.40.280">
    <property type="entry name" value="alix/aip1 like domains"/>
    <property type="match status" value="1"/>
</dbReference>
<feature type="domain" description="BRO1" evidence="4">
    <location>
        <begin position="1"/>
        <end position="264"/>
    </location>
</feature>
<dbReference type="GO" id="GO:0071467">
    <property type="term" value="P:cellular response to pH"/>
    <property type="evidence" value="ECO:0007669"/>
    <property type="project" value="InterPro"/>
</dbReference>
<dbReference type="Proteomes" id="UP000308549">
    <property type="component" value="Unassembled WGS sequence"/>
</dbReference>
<dbReference type="SMART" id="SM01041">
    <property type="entry name" value="BRO1"/>
    <property type="match status" value="1"/>
</dbReference>
<proteinExistence type="inferred from homology"/>
<evidence type="ECO:0000256" key="2">
    <source>
        <dbReference type="ARBA" id="ARBA00022193"/>
    </source>
</evidence>
<dbReference type="OrthoDB" id="10266451at2759"/>
<comment type="caution">
    <text evidence="5">The sequence shown here is derived from an EMBL/GenBank/DDBJ whole genome shotgun (WGS) entry which is preliminary data.</text>
</comment>
<dbReference type="PROSITE" id="PS51180">
    <property type="entry name" value="BRO1"/>
    <property type="match status" value="1"/>
</dbReference>
<dbReference type="InterPro" id="IPR037505">
    <property type="entry name" value="pH-resp_palC"/>
</dbReference>
<dbReference type="AlphaFoldDB" id="A0A4U0TKU9"/>
<evidence type="ECO:0000313" key="5">
    <source>
        <dbReference type="EMBL" id="TKA22520.1"/>
    </source>
</evidence>
<dbReference type="PANTHER" id="PTHR40463:SF1">
    <property type="entry name" value="PH-RESPONSE REGULATOR PROTEIN PALC"/>
    <property type="match status" value="1"/>
</dbReference>
<dbReference type="EMBL" id="NAJL01000072">
    <property type="protein sequence ID" value="TKA22520.1"/>
    <property type="molecule type" value="Genomic_DNA"/>
</dbReference>
<evidence type="ECO:0000256" key="3">
    <source>
        <dbReference type="SAM" id="MobiDB-lite"/>
    </source>
</evidence>
<gene>
    <name evidence="5" type="ORF">B0A50_08060</name>
</gene>
<comment type="similarity">
    <text evidence="1">Belongs to the palC family.</text>
</comment>
<evidence type="ECO:0000259" key="4">
    <source>
        <dbReference type="PROSITE" id="PS51180"/>
    </source>
</evidence>
<dbReference type="InterPro" id="IPR004328">
    <property type="entry name" value="BRO1_dom"/>
</dbReference>
<evidence type="ECO:0000313" key="6">
    <source>
        <dbReference type="Proteomes" id="UP000308549"/>
    </source>
</evidence>
<evidence type="ECO:0000256" key="1">
    <source>
        <dbReference type="ARBA" id="ARBA00010997"/>
    </source>
</evidence>
<accession>A0A4U0TKU9</accession>
<feature type="region of interest" description="Disordered" evidence="3">
    <location>
        <begin position="410"/>
        <end position="489"/>
    </location>
</feature>
<name>A0A4U0TKU9_9PEZI</name>
<dbReference type="PANTHER" id="PTHR40463">
    <property type="entry name" value="PH-RESPONSE REGULATOR PROTEIN PALC"/>
    <property type="match status" value="1"/>
</dbReference>
<reference evidence="5 6" key="1">
    <citation type="submission" date="2017-03" db="EMBL/GenBank/DDBJ databases">
        <title>Genomes of endolithic fungi from Antarctica.</title>
        <authorList>
            <person name="Coleine C."/>
            <person name="Masonjones S."/>
            <person name="Stajich J.E."/>
        </authorList>
    </citation>
    <scope>NUCLEOTIDE SEQUENCE [LARGE SCALE GENOMIC DNA]</scope>
    <source>
        <strain evidence="5 6">CCFEE 6315</strain>
    </source>
</reference>
<keyword evidence="6" id="KW-1185">Reference proteome</keyword>
<protein>
    <recommendedName>
        <fullName evidence="2">pH-response regulator protein palC</fullName>
    </recommendedName>
</protein>
<dbReference type="GO" id="GO:0005886">
    <property type="term" value="C:plasma membrane"/>
    <property type="evidence" value="ECO:0007669"/>
    <property type="project" value="TreeGrafter"/>
</dbReference>